<keyword evidence="2" id="KW-1185">Reference proteome</keyword>
<name>A0ABW5LPP0_9FLAO</name>
<dbReference type="Proteomes" id="UP001597508">
    <property type="component" value="Unassembled WGS sequence"/>
</dbReference>
<evidence type="ECO:0000313" key="1">
    <source>
        <dbReference type="EMBL" id="MFD2566096.1"/>
    </source>
</evidence>
<protein>
    <submittedName>
        <fullName evidence="1">Uncharacterized protein</fullName>
    </submittedName>
</protein>
<organism evidence="1 2">
    <name type="scientific">Pseudotenacibaculum haliotis</name>
    <dbReference type="NCBI Taxonomy" id="1862138"/>
    <lineage>
        <taxon>Bacteria</taxon>
        <taxon>Pseudomonadati</taxon>
        <taxon>Bacteroidota</taxon>
        <taxon>Flavobacteriia</taxon>
        <taxon>Flavobacteriales</taxon>
        <taxon>Flavobacteriaceae</taxon>
        <taxon>Pseudotenacibaculum</taxon>
    </lineage>
</organism>
<proteinExistence type="predicted"/>
<evidence type="ECO:0000313" key="2">
    <source>
        <dbReference type="Proteomes" id="UP001597508"/>
    </source>
</evidence>
<gene>
    <name evidence="1" type="ORF">ACFSRZ_01855</name>
</gene>
<reference evidence="2" key="1">
    <citation type="journal article" date="2019" name="Int. J. Syst. Evol. Microbiol.">
        <title>The Global Catalogue of Microorganisms (GCM) 10K type strain sequencing project: providing services to taxonomists for standard genome sequencing and annotation.</title>
        <authorList>
            <consortium name="The Broad Institute Genomics Platform"/>
            <consortium name="The Broad Institute Genome Sequencing Center for Infectious Disease"/>
            <person name="Wu L."/>
            <person name="Ma J."/>
        </authorList>
    </citation>
    <scope>NUCLEOTIDE SEQUENCE [LARGE SCALE GENOMIC DNA]</scope>
    <source>
        <strain evidence="2">KCTC 52127</strain>
    </source>
</reference>
<accession>A0ABW5LPP0</accession>
<dbReference type="EMBL" id="JBHULH010000001">
    <property type="protein sequence ID" value="MFD2566096.1"/>
    <property type="molecule type" value="Genomic_DNA"/>
</dbReference>
<comment type="caution">
    <text evidence="1">The sequence shown here is derived from an EMBL/GenBank/DDBJ whole genome shotgun (WGS) entry which is preliminary data.</text>
</comment>
<sequence>MPPIKTYEFESIDSPNIKVLIQCYEYNQALRILERTVKDSDNYKSVNL</sequence>